<keyword evidence="4" id="KW-1185">Reference proteome</keyword>
<feature type="transmembrane region" description="Helical" evidence="2">
    <location>
        <begin position="391"/>
        <end position="416"/>
    </location>
</feature>
<feature type="compositionally biased region" description="Pro residues" evidence="1">
    <location>
        <begin position="697"/>
        <end position="707"/>
    </location>
</feature>
<feature type="transmembrane region" description="Helical" evidence="2">
    <location>
        <begin position="436"/>
        <end position="456"/>
    </location>
</feature>
<feature type="transmembrane region" description="Helical" evidence="2">
    <location>
        <begin position="93"/>
        <end position="113"/>
    </location>
</feature>
<feature type="compositionally biased region" description="Low complexity" evidence="1">
    <location>
        <begin position="520"/>
        <end position="530"/>
    </location>
</feature>
<feature type="transmembrane region" description="Helical" evidence="2">
    <location>
        <begin position="246"/>
        <end position="264"/>
    </location>
</feature>
<feature type="transmembrane region" description="Helical" evidence="2">
    <location>
        <begin position="362"/>
        <end position="384"/>
    </location>
</feature>
<feature type="transmembrane region" description="Helical" evidence="2">
    <location>
        <begin position="276"/>
        <end position="295"/>
    </location>
</feature>
<feature type="transmembrane region" description="Helical" evidence="2">
    <location>
        <begin position="222"/>
        <end position="240"/>
    </location>
</feature>
<feature type="compositionally biased region" description="Low complexity" evidence="1">
    <location>
        <begin position="574"/>
        <end position="583"/>
    </location>
</feature>
<feature type="compositionally biased region" description="Gly residues" evidence="1">
    <location>
        <begin position="584"/>
        <end position="595"/>
    </location>
</feature>
<organism evidence="3 4">
    <name type="scientific">Nonomuraea cavernae</name>
    <dbReference type="NCBI Taxonomy" id="2045107"/>
    <lineage>
        <taxon>Bacteria</taxon>
        <taxon>Bacillati</taxon>
        <taxon>Actinomycetota</taxon>
        <taxon>Actinomycetes</taxon>
        <taxon>Streptosporangiales</taxon>
        <taxon>Streptosporangiaceae</taxon>
        <taxon>Nonomuraea</taxon>
    </lineage>
</organism>
<sequence>MAVPPIQRSPRATAPGPTAGVTFPWLLDTVLALLIVAALPLAIVAIPNTVSVVGALLPEGFDRLELMRAHGLALPAMILTVPLASVALGRMRVAYVLVGGLALLAVADAAGGYAGSTFLVGVLRVLHGIGAGLLIPATLVAVWQRPPVLRAIWTGMLALSLLAAQALALWPLDGIHDWKVTLQPYPMLTGIALGLAAAYLVVWQLHGRQPAAAPRASERSRLLLATVPAAGISVLAISTATDDWRANLVILVAVLAVGALLALASTGTREGRTFAYTMVAVGTVLLPSVAQVTYVEMKGLGGPGLKGLWIPFVVAGLLAVAAAVVVRLFAGAATRWLTPLGLLTMVVGLCAVRVVVPAQQGLVMVVPLTLLAVGAAVAVTAALGRAGLGSALFGLALCFPGVLAGYLLGTGVQMAMLRGVTSTQELVDRFVGALHLWALIGGFVVVVVILLASLLARRASVSADGSSAAGGRADEIDPVPVPDEAVAVPSGEDAAGRDASASGGQPGIGVSRRGKSPSTAADAAVEPAHAPEGDESTGVFPRVSPSVISEALTSKAAGAGMPAGGGRSGAETRQVGGTESSSQGEGGVAHGGLEAGGSDMADGGKRAGGDAVARGREGVDSPGDVKAGAFADGREEMPPAKSGDEEPGSTSDGERVGRSGAGRGNAEGGRGARPGSEASVPRQGGPEQGDAPESTGPLPPVPPPTPSPEDNGSP</sequence>
<feature type="transmembrane region" description="Helical" evidence="2">
    <location>
        <begin position="184"/>
        <end position="202"/>
    </location>
</feature>
<feature type="compositionally biased region" description="Low complexity" evidence="1">
    <location>
        <begin position="482"/>
        <end position="503"/>
    </location>
</feature>
<proteinExistence type="predicted"/>
<feature type="transmembrane region" description="Helical" evidence="2">
    <location>
        <begin position="336"/>
        <end position="356"/>
    </location>
</feature>
<feature type="transmembrane region" description="Helical" evidence="2">
    <location>
        <begin position="307"/>
        <end position="329"/>
    </location>
</feature>
<feature type="compositionally biased region" description="Gly residues" evidence="1">
    <location>
        <begin position="659"/>
        <end position="672"/>
    </location>
</feature>
<protein>
    <submittedName>
        <fullName evidence="3">Uncharacterized protein</fullName>
    </submittedName>
</protein>
<gene>
    <name evidence="3" type="ORF">GCM10012289_76610</name>
</gene>
<feature type="transmembrane region" description="Helical" evidence="2">
    <location>
        <begin position="151"/>
        <end position="172"/>
    </location>
</feature>
<dbReference type="Proteomes" id="UP000646523">
    <property type="component" value="Unassembled WGS sequence"/>
</dbReference>
<feature type="compositionally biased region" description="Basic and acidic residues" evidence="1">
    <location>
        <begin position="632"/>
        <end position="644"/>
    </location>
</feature>
<evidence type="ECO:0000256" key="1">
    <source>
        <dbReference type="SAM" id="MobiDB-lite"/>
    </source>
</evidence>
<keyword evidence="2" id="KW-0812">Transmembrane</keyword>
<feature type="compositionally biased region" description="Basic and acidic residues" evidence="1">
    <location>
        <begin position="602"/>
        <end position="619"/>
    </location>
</feature>
<dbReference type="EMBL" id="BMNH01000052">
    <property type="protein sequence ID" value="GGO83350.1"/>
    <property type="molecule type" value="Genomic_DNA"/>
</dbReference>
<keyword evidence="2" id="KW-1133">Transmembrane helix</keyword>
<reference evidence="3" key="1">
    <citation type="journal article" date="2014" name="Int. J. Syst. Evol. Microbiol.">
        <title>Complete genome sequence of Corynebacterium casei LMG S-19264T (=DSM 44701T), isolated from a smear-ripened cheese.</title>
        <authorList>
            <consortium name="US DOE Joint Genome Institute (JGI-PGF)"/>
            <person name="Walter F."/>
            <person name="Albersmeier A."/>
            <person name="Kalinowski J."/>
            <person name="Ruckert C."/>
        </authorList>
    </citation>
    <scope>NUCLEOTIDE SEQUENCE</scope>
    <source>
        <strain evidence="3">CGMCC 4.7368</strain>
    </source>
</reference>
<evidence type="ECO:0000313" key="4">
    <source>
        <dbReference type="Proteomes" id="UP000646523"/>
    </source>
</evidence>
<reference evidence="3" key="2">
    <citation type="submission" date="2020-09" db="EMBL/GenBank/DDBJ databases">
        <authorList>
            <person name="Sun Q."/>
            <person name="Zhou Y."/>
        </authorList>
    </citation>
    <scope>NUCLEOTIDE SEQUENCE</scope>
    <source>
        <strain evidence="3">CGMCC 4.7368</strain>
    </source>
</reference>
<feature type="region of interest" description="Disordered" evidence="1">
    <location>
        <begin position="464"/>
        <end position="541"/>
    </location>
</feature>
<dbReference type="AlphaFoldDB" id="A0A917ZHT0"/>
<comment type="caution">
    <text evidence="3">The sequence shown here is derived from an EMBL/GenBank/DDBJ whole genome shotgun (WGS) entry which is preliminary data.</text>
</comment>
<feature type="transmembrane region" description="Helical" evidence="2">
    <location>
        <begin position="21"/>
        <end position="46"/>
    </location>
</feature>
<evidence type="ECO:0000256" key="2">
    <source>
        <dbReference type="SAM" id="Phobius"/>
    </source>
</evidence>
<keyword evidence="2" id="KW-0472">Membrane</keyword>
<feature type="transmembrane region" description="Helical" evidence="2">
    <location>
        <begin position="66"/>
        <end position="86"/>
    </location>
</feature>
<feature type="transmembrane region" description="Helical" evidence="2">
    <location>
        <begin position="125"/>
        <end position="144"/>
    </location>
</feature>
<accession>A0A917ZHT0</accession>
<name>A0A917ZHT0_9ACTN</name>
<evidence type="ECO:0000313" key="3">
    <source>
        <dbReference type="EMBL" id="GGO83350.1"/>
    </source>
</evidence>
<feature type="region of interest" description="Disordered" evidence="1">
    <location>
        <begin position="555"/>
        <end position="714"/>
    </location>
</feature>